<dbReference type="EMBL" id="VSSQ01070980">
    <property type="protein sequence ID" value="MPN22692.1"/>
    <property type="molecule type" value="Genomic_DNA"/>
</dbReference>
<keyword evidence="1" id="KW-0472">Membrane</keyword>
<protein>
    <submittedName>
        <fullName evidence="2">Uncharacterized protein</fullName>
    </submittedName>
</protein>
<gene>
    <name evidence="2" type="ORF">SDC9_170075</name>
</gene>
<name>A0A645G9P2_9ZZZZ</name>
<accession>A0A645G9P2</accession>
<evidence type="ECO:0000256" key="1">
    <source>
        <dbReference type="SAM" id="Phobius"/>
    </source>
</evidence>
<reference evidence="2" key="1">
    <citation type="submission" date="2019-08" db="EMBL/GenBank/DDBJ databases">
        <authorList>
            <person name="Kucharzyk K."/>
            <person name="Murdoch R.W."/>
            <person name="Higgins S."/>
            <person name="Loffler F."/>
        </authorList>
    </citation>
    <scope>NUCLEOTIDE SEQUENCE</scope>
</reference>
<sequence>MGHITYKCLITLAAIFIIAIIAFFTSQGKCKKGTKEKDEVLKE</sequence>
<feature type="transmembrane region" description="Helical" evidence="1">
    <location>
        <begin position="6"/>
        <end position="25"/>
    </location>
</feature>
<keyword evidence="1" id="KW-1133">Transmembrane helix</keyword>
<dbReference type="AlphaFoldDB" id="A0A645G9P2"/>
<proteinExistence type="predicted"/>
<comment type="caution">
    <text evidence="2">The sequence shown here is derived from an EMBL/GenBank/DDBJ whole genome shotgun (WGS) entry which is preliminary data.</text>
</comment>
<keyword evidence="1" id="KW-0812">Transmembrane</keyword>
<organism evidence="2">
    <name type="scientific">bioreactor metagenome</name>
    <dbReference type="NCBI Taxonomy" id="1076179"/>
    <lineage>
        <taxon>unclassified sequences</taxon>
        <taxon>metagenomes</taxon>
        <taxon>ecological metagenomes</taxon>
    </lineage>
</organism>
<evidence type="ECO:0000313" key="2">
    <source>
        <dbReference type="EMBL" id="MPN22692.1"/>
    </source>
</evidence>